<dbReference type="AlphaFoldDB" id="G2MXW5"/>
<proteinExistence type="predicted"/>
<keyword evidence="3" id="KW-1185">Reference proteome</keyword>
<organism evidence="2 3">
    <name type="scientific">Thermoanaerobacter wiegelii Rt8.B1</name>
    <dbReference type="NCBI Taxonomy" id="697303"/>
    <lineage>
        <taxon>Bacteria</taxon>
        <taxon>Bacillati</taxon>
        <taxon>Bacillota</taxon>
        <taxon>Clostridia</taxon>
        <taxon>Thermoanaerobacterales</taxon>
        <taxon>Thermoanaerobacteraceae</taxon>
        <taxon>Thermoanaerobacter</taxon>
    </lineage>
</organism>
<dbReference type="STRING" id="697303.Thewi_2368"/>
<keyword evidence="1" id="KW-0472">Membrane</keyword>
<keyword evidence="1" id="KW-0812">Transmembrane</keyword>
<dbReference type="RefSeq" id="WP_003870412.1">
    <property type="nucleotide sequence ID" value="NC_015958.1"/>
</dbReference>
<name>G2MXW5_9THEO</name>
<evidence type="ECO:0000313" key="2">
    <source>
        <dbReference type="EMBL" id="AEM79713.1"/>
    </source>
</evidence>
<dbReference type="EMBL" id="CP002991">
    <property type="protein sequence ID" value="AEM79713.1"/>
    <property type="molecule type" value="Genomic_DNA"/>
</dbReference>
<gene>
    <name evidence="2" type="ORF">Thewi_2368</name>
</gene>
<protein>
    <submittedName>
        <fullName evidence="2">Uncharacterized protein</fullName>
    </submittedName>
</protein>
<feature type="transmembrane region" description="Helical" evidence="1">
    <location>
        <begin position="15"/>
        <end position="38"/>
    </location>
</feature>
<accession>G2MXW5</accession>
<evidence type="ECO:0000313" key="3">
    <source>
        <dbReference type="Proteomes" id="UP000008276"/>
    </source>
</evidence>
<dbReference type="HOGENOM" id="CLU_3158842_0_0_9"/>
<keyword evidence="1" id="KW-1133">Transmembrane helix</keyword>
<reference evidence="2 3" key="1">
    <citation type="submission" date="2011-08" db="EMBL/GenBank/DDBJ databases">
        <title>Complete sequence of Thermoanaerobacter wiegelii Rt8.B1.</title>
        <authorList>
            <consortium name="US DOE Joint Genome Institute"/>
            <person name="Lucas S."/>
            <person name="Han J."/>
            <person name="Lapidus A."/>
            <person name="Cheng J.-F."/>
            <person name="Goodwin L."/>
            <person name="Pitluck S."/>
            <person name="Peters L."/>
            <person name="Mikhailova N."/>
            <person name="Zeytun A."/>
            <person name="Daligault H."/>
            <person name="Detter J.C."/>
            <person name="Han C."/>
            <person name="Tapia R."/>
            <person name="Land M."/>
            <person name="Hauser L."/>
            <person name="Kyrpides N."/>
            <person name="Ivanova N."/>
            <person name="Pagani I."/>
            <person name="Hemme C."/>
            <person name="Woyke T."/>
        </authorList>
    </citation>
    <scope>NUCLEOTIDE SEQUENCE [LARGE SCALE GENOMIC DNA]</scope>
    <source>
        <strain evidence="2 3">Rt8.B1</strain>
    </source>
</reference>
<dbReference type="Proteomes" id="UP000008276">
    <property type="component" value="Chromosome"/>
</dbReference>
<sequence length="48" mass="5416">MNVKGSKNILKNVKITTLLFILIGIVAISFGIISFFVINNMKILRSYE</sequence>
<evidence type="ECO:0000256" key="1">
    <source>
        <dbReference type="SAM" id="Phobius"/>
    </source>
</evidence>
<dbReference type="KEGG" id="twi:Thewi_2368"/>